<comment type="caution">
    <text evidence="7">The sequence shown here is derived from an EMBL/GenBank/DDBJ whole genome shotgun (WGS) entry which is preliminary data.</text>
</comment>
<comment type="similarity">
    <text evidence="1 6">Belongs to the polypeptide deformylase family.</text>
</comment>
<evidence type="ECO:0000256" key="4">
    <source>
        <dbReference type="ARBA" id="ARBA00022917"/>
    </source>
</evidence>
<evidence type="ECO:0000313" key="7">
    <source>
        <dbReference type="EMBL" id="MFD0691604.1"/>
    </source>
</evidence>
<gene>
    <name evidence="6 7" type="primary">def</name>
    <name evidence="7" type="ORF">ACFQZM_44430</name>
</gene>
<evidence type="ECO:0000256" key="6">
    <source>
        <dbReference type="HAMAP-Rule" id="MF_00163"/>
    </source>
</evidence>
<evidence type="ECO:0000256" key="1">
    <source>
        <dbReference type="ARBA" id="ARBA00010759"/>
    </source>
</evidence>
<evidence type="ECO:0000256" key="5">
    <source>
        <dbReference type="ARBA" id="ARBA00023004"/>
    </source>
</evidence>
<dbReference type="HAMAP" id="MF_00163">
    <property type="entry name" value="Pep_deformylase"/>
    <property type="match status" value="1"/>
</dbReference>
<dbReference type="EC" id="3.5.1.88" evidence="6"/>
<reference evidence="8" key="1">
    <citation type="journal article" date="2019" name="Int. J. Syst. Evol. Microbiol.">
        <title>The Global Catalogue of Microorganisms (GCM) 10K type strain sequencing project: providing services to taxonomists for standard genome sequencing and annotation.</title>
        <authorList>
            <consortium name="The Broad Institute Genomics Platform"/>
            <consortium name="The Broad Institute Genome Sequencing Center for Infectious Disease"/>
            <person name="Wu L."/>
            <person name="Ma J."/>
        </authorList>
    </citation>
    <scope>NUCLEOTIDE SEQUENCE [LARGE SCALE GENOMIC DNA]</scope>
    <source>
        <strain evidence="8">JCM 9371</strain>
    </source>
</reference>
<evidence type="ECO:0000256" key="3">
    <source>
        <dbReference type="ARBA" id="ARBA00022801"/>
    </source>
</evidence>
<dbReference type="EMBL" id="JBHTGP010000031">
    <property type="protein sequence ID" value="MFD0691604.1"/>
    <property type="molecule type" value="Genomic_DNA"/>
</dbReference>
<comment type="catalytic activity">
    <reaction evidence="6">
        <text>N-terminal N-formyl-L-methionyl-[peptide] + H2O = N-terminal L-methionyl-[peptide] + formate</text>
        <dbReference type="Rhea" id="RHEA:24420"/>
        <dbReference type="Rhea" id="RHEA-COMP:10639"/>
        <dbReference type="Rhea" id="RHEA-COMP:10640"/>
        <dbReference type="ChEBI" id="CHEBI:15377"/>
        <dbReference type="ChEBI" id="CHEBI:15740"/>
        <dbReference type="ChEBI" id="CHEBI:49298"/>
        <dbReference type="ChEBI" id="CHEBI:64731"/>
        <dbReference type="EC" id="3.5.1.88"/>
    </reaction>
</comment>
<dbReference type="NCBIfam" id="TIGR00079">
    <property type="entry name" value="pept_deformyl"/>
    <property type="match status" value="1"/>
</dbReference>
<keyword evidence="3 6" id="KW-0378">Hydrolase</keyword>
<accession>A0ABW2XZQ3</accession>
<proteinExistence type="inferred from homology"/>
<evidence type="ECO:0000256" key="2">
    <source>
        <dbReference type="ARBA" id="ARBA00022723"/>
    </source>
</evidence>
<sequence length="183" mass="19904">MSKKTPAAAGRRGERRGTARPIRLLGDPVLRTGCDPVRTFDAALERLIDDMFITMYEEDGAGVAANQVGVGLRAFVYDCKDDRGRRNVGHVVNPVLVAADGELLVEPEGCLSVPGMNFPTPRYAHAVVEGVDVKGKPVRVEGTGYFARCLQHECGHLNGDVYIDVLSGDARREAMRAIRALNR</sequence>
<dbReference type="PIRSF" id="PIRSF004749">
    <property type="entry name" value="Pep_def"/>
    <property type="match status" value="1"/>
</dbReference>
<keyword evidence="8" id="KW-1185">Reference proteome</keyword>
<feature type="binding site" evidence="6">
    <location>
        <position position="156"/>
    </location>
    <ligand>
        <name>Fe cation</name>
        <dbReference type="ChEBI" id="CHEBI:24875"/>
    </ligand>
</feature>
<evidence type="ECO:0000313" key="8">
    <source>
        <dbReference type="Proteomes" id="UP001597063"/>
    </source>
</evidence>
<feature type="binding site" evidence="6">
    <location>
        <position position="110"/>
    </location>
    <ligand>
        <name>Fe cation</name>
        <dbReference type="ChEBI" id="CHEBI:24875"/>
    </ligand>
</feature>
<feature type="active site" evidence="6">
    <location>
        <position position="153"/>
    </location>
</feature>
<keyword evidence="2 6" id="KW-0479">Metal-binding</keyword>
<feature type="binding site" evidence="6">
    <location>
        <position position="152"/>
    </location>
    <ligand>
        <name>Fe cation</name>
        <dbReference type="ChEBI" id="CHEBI:24875"/>
    </ligand>
</feature>
<organism evidence="7 8">
    <name type="scientific">Actinomadura fibrosa</name>
    <dbReference type="NCBI Taxonomy" id="111802"/>
    <lineage>
        <taxon>Bacteria</taxon>
        <taxon>Bacillati</taxon>
        <taxon>Actinomycetota</taxon>
        <taxon>Actinomycetes</taxon>
        <taxon>Streptosporangiales</taxon>
        <taxon>Thermomonosporaceae</taxon>
        <taxon>Actinomadura</taxon>
    </lineage>
</organism>
<dbReference type="PANTHER" id="PTHR10458:SF2">
    <property type="entry name" value="PEPTIDE DEFORMYLASE, MITOCHONDRIAL"/>
    <property type="match status" value="1"/>
</dbReference>
<dbReference type="SUPFAM" id="SSF56420">
    <property type="entry name" value="Peptide deformylase"/>
    <property type="match status" value="1"/>
</dbReference>
<dbReference type="InterPro" id="IPR023635">
    <property type="entry name" value="Peptide_deformylase"/>
</dbReference>
<name>A0ABW2XZQ3_9ACTN</name>
<dbReference type="Pfam" id="PF01327">
    <property type="entry name" value="Pep_deformylase"/>
    <property type="match status" value="1"/>
</dbReference>
<dbReference type="Gene3D" id="3.90.45.10">
    <property type="entry name" value="Peptide deformylase"/>
    <property type="match status" value="1"/>
</dbReference>
<comment type="function">
    <text evidence="6">Removes the formyl group from the N-terminal Met of newly synthesized proteins. Requires at least a dipeptide for an efficient rate of reaction. N-terminal L-methionine is a prerequisite for activity but the enzyme has broad specificity at other positions.</text>
</comment>
<protein>
    <recommendedName>
        <fullName evidence="6">Peptide deformylase</fullName>
        <shortName evidence="6">PDF</shortName>
        <ecNumber evidence="6">3.5.1.88</ecNumber>
    </recommendedName>
    <alternativeName>
        <fullName evidence="6">Polypeptide deformylase</fullName>
    </alternativeName>
</protein>
<dbReference type="CDD" id="cd00487">
    <property type="entry name" value="Pep_deformylase"/>
    <property type="match status" value="1"/>
</dbReference>
<dbReference type="RefSeq" id="WP_131761365.1">
    <property type="nucleotide sequence ID" value="NZ_CAACUY010000162.1"/>
</dbReference>
<dbReference type="Proteomes" id="UP001597063">
    <property type="component" value="Unassembled WGS sequence"/>
</dbReference>
<keyword evidence="4 6" id="KW-0648">Protein biosynthesis</keyword>
<keyword evidence="5 6" id="KW-0408">Iron</keyword>
<dbReference type="NCBIfam" id="NF001159">
    <property type="entry name" value="PRK00150.1-3"/>
    <property type="match status" value="1"/>
</dbReference>
<dbReference type="GO" id="GO:0042586">
    <property type="term" value="F:peptide deformylase activity"/>
    <property type="evidence" value="ECO:0007669"/>
    <property type="project" value="UniProtKB-EC"/>
</dbReference>
<dbReference type="PRINTS" id="PR01576">
    <property type="entry name" value="PDEFORMYLASE"/>
</dbReference>
<dbReference type="PANTHER" id="PTHR10458">
    <property type="entry name" value="PEPTIDE DEFORMYLASE"/>
    <property type="match status" value="1"/>
</dbReference>
<comment type="cofactor">
    <cofactor evidence="6">
        <name>Fe(2+)</name>
        <dbReference type="ChEBI" id="CHEBI:29033"/>
    </cofactor>
    <text evidence="6">Binds 1 Fe(2+) ion.</text>
</comment>
<dbReference type="InterPro" id="IPR036821">
    <property type="entry name" value="Peptide_deformylase_sf"/>
</dbReference>